<evidence type="ECO:0000256" key="5">
    <source>
        <dbReference type="ARBA" id="ARBA00022906"/>
    </source>
</evidence>
<dbReference type="InterPro" id="IPR006127">
    <property type="entry name" value="ZnuA-like"/>
</dbReference>
<comment type="caution">
    <text evidence="8">The sequence shown here is derived from an EMBL/GenBank/DDBJ whole genome shotgun (WGS) entry which is preliminary data.</text>
</comment>
<dbReference type="EMBL" id="JBHTJT010000031">
    <property type="protein sequence ID" value="MFD0980981.1"/>
    <property type="molecule type" value="Genomic_DNA"/>
</dbReference>
<evidence type="ECO:0000256" key="4">
    <source>
        <dbReference type="ARBA" id="ARBA00022729"/>
    </source>
</evidence>
<dbReference type="Gene3D" id="3.40.50.1980">
    <property type="entry name" value="Nitrogenase molybdenum iron protein domain"/>
    <property type="match status" value="3"/>
</dbReference>
<keyword evidence="9" id="KW-1185">Reference proteome</keyword>
<keyword evidence="5" id="KW-0406">Ion transport</keyword>
<comment type="similarity">
    <text evidence="1">Belongs to the bacterial solute-binding protein 9 family.</text>
</comment>
<evidence type="ECO:0000256" key="7">
    <source>
        <dbReference type="SAM" id="SignalP"/>
    </source>
</evidence>
<keyword evidence="5" id="KW-0864">Zinc transport</keyword>
<dbReference type="Proteomes" id="UP001597108">
    <property type="component" value="Unassembled WGS sequence"/>
</dbReference>
<proteinExistence type="inferred from homology"/>
<feature type="region of interest" description="Disordered" evidence="6">
    <location>
        <begin position="126"/>
        <end position="176"/>
    </location>
</feature>
<evidence type="ECO:0000256" key="3">
    <source>
        <dbReference type="ARBA" id="ARBA00022448"/>
    </source>
</evidence>
<name>A0ABW3IS48_9RHOB</name>
<accession>A0ABW3IS48</accession>
<dbReference type="SUPFAM" id="SSF53807">
    <property type="entry name" value="Helical backbone' metal receptor"/>
    <property type="match status" value="1"/>
</dbReference>
<keyword evidence="3" id="KW-0813">Transport</keyword>
<evidence type="ECO:0000313" key="9">
    <source>
        <dbReference type="Proteomes" id="UP001597108"/>
    </source>
</evidence>
<dbReference type="InterPro" id="IPR050492">
    <property type="entry name" value="Bact_metal-bind_prot9"/>
</dbReference>
<feature type="signal peptide" evidence="7">
    <location>
        <begin position="1"/>
        <end position="21"/>
    </location>
</feature>
<keyword evidence="5" id="KW-0862">Zinc</keyword>
<evidence type="ECO:0000256" key="1">
    <source>
        <dbReference type="ARBA" id="ARBA00011028"/>
    </source>
</evidence>
<dbReference type="RefSeq" id="WP_386075690.1">
    <property type="nucleotide sequence ID" value="NZ_JBHTJT010000031.1"/>
</dbReference>
<dbReference type="PANTHER" id="PTHR42953:SF3">
    <property type="entry name" value="HIGH-AFFINITY ZINC UPTAKE SYSTEM PROTEIN ZNUA"/>
    <property type="match status" value="1"/>
</dbReference>
<reference evidence="9" key="1">
    <citation type="journal article" date="2019" name="Int. J. Syst. Evol. Microbiol.">
        <title>The Global Catalogue of Microorganisms (GCM) 10K type strain sequencing project: providing services to taxonomists for standard genome sequencing and annotation.</title>
        <authorList>
            <consortium name="The Broad Institute Genomics Platform"/>
            <consortium name="The Broad Institute Genome Sequencing Center for Infectious Disease"/>
            <person name="Wu L."/>
            <person name="Ma J."/>
        </authorList>
    </citation>
    <scope>NUCLEOTIDE SEQUENCE [LARGE SCALE GENOMIC DNA]</scope>
    <source>
        <strain evidence="9">CCUG 60524</strain>
    </source>
</reference>
<evidence type="ECO:0000256" key="2">
    <source>
        <dbReference type="ARBA" id="ARBA00015915"/>
    </source>
</evidence>
<feature type="chain" id="PRO_5046675688" description="High-affinity zinc uptake system protein ZnuA" evidence="7">
    <location>
        <begin position="22"/>
        <end position="339"/>
    </location>
</feature>
<evidence type="ECO:0000313" key="8">
    <source>
        <dbReference type="EMBL" id="MFD0980981.1"/>
    </source>
</evidence>
<protein>
    <recommendedName>
        <fullName evidence="2">High-affinity zinc uptake system protein ZnuA</fullName>
    </recommendedName>
</protein>
<dbReference type="PANTHER" id="PTHR42953">
    <property type="entry name" value="HIGH-AFFINITY ZINC UPTAKE SYSTEM PROTEIN ZNUA-RELATED"/>
    <property type="match status" value="1"/>
</dbReference>
<evidence type="ECO:0000256" key="6">
    <source>
        <dbReference type="SAM" id="MobiDB-lite"/>
    </source>
</evidence>
<keyword evidence="4 7" id="KW-0732">Signal</keyword>
<organism evidence="8 9">
    <name type="scientific">Tropicimonas aquimaris</name>
    <dbReference type="NCBI Taxonomy" id="914152"/>
    <lineage>
        <taxon>Bacteria</taxon>
        <taxon>Pseudomonadati</taxon>
        <taxon>Pseudomonadota</taxon>
        <taxon>Alphaproteobacteria</taxon>
        <taxon>Rhodobacterales</taxon>
        <taxon>Roseobacteraceae</taxon>
        <taxon>Tropicimonas</taxon>
    </lineage>
</organism>
<dbReference type="Pfam" id="PF01297">
    <property type="entry name" value="ZnuA"/>
    <property type="match status" value="1"/>
</dbReference>
<sequence>MQSRIAKSFIVAMLFATTATAEVPSVAVDIAPVHSLVAQVMGDLGAPTLIVPQGASPHSHAMRPSEARALAEAGLVVWVGEDLEPWLETPIRNLGQSARVLTLSEVPGTVQFEMREDAVFSIEEDADHHDGDTDHDGHDDHAEQDNHDDHDDHADHVDHEAHDDHEGHVHEGADPHLWLDPENGRVWLAAIAEALAETDPDNADVYRENAEAGIVALVALEARIVADLSSIQDMRFVVLHDAYRYFEERFDLNALGAISKSDASDPSAARVAALRDEMRNEGVTCILSQPQFNASLIDAVTEGEDVGLAVLDPLGVGLELGPDLYGTMLQGLADGLRNC</sequence>
<gene>
    <name evidence="8" type="ORF">ACFQ2S_15135</name>
</gene>